<dbReference type="Proteomes" id="UP000192596">
    <property type="component" value="Unassembled WGS sequence"/>
</dbReference>
<accession>A0A1V8SXQ8</accession>
<feature type="compositionally biased region" description="Low complexity" evidence="1">
    <location>
        <begin position="224"/>
        <end position="235"/>
    </location>
</feature>
<feature type="compositionally biased region" description="Polar residues" evidence="1">
    <location>
        <begin position="200"/>
        <end position="223"/>
    </location>
</feature>
<feature type="compositionally biased region" description="Pro residues" evidence="1">
    <location>
        <begin position="13"/>
        <end position="28"/>
    </location>
</feature>
<organism evidence="2 3">
    <name type="scientific">Cryoendolithus antarcticus</name>
    <dbReference type="NCBI Taxonomy" id="1507870"/>
    <lineage>
        <taxon>Eukaryota</taxon>
        <taxon>Fungi</taxon>
        <taxon>Dikarya</taxon>
        <taxon>Ascomycota</taxon>
        <taxon>Pezizomycotina</taxon>
        <taxon>Dothideomycetes</taxon>
        <taxon>Dothideomycetidae</taxon>
        <taxon>Cladosporiales</taxon>
        <taxon>Cladosporiaceae</taxon>
        <taxon>Cryoendolithus</taxon>
    </lineage>
</organism>
<evidence type="ECO:0000313" key="2">
    <source>
        <dbReference type="EMBL" id="OQO03859.1"/>
    </source>
</evidence>
<keyword evidence="3" id="KW-1185">Reference proteome</keyword>
<evidence type="ECO:0000256" key="1">
    <source>
        <dbReference type="SAM" id="MobiDB-lite"/>
    </source>
</evidence>
<dbReference type="EMBL" id="NAJO01000023">
    <property type="protein sequence ID" value="OQO03859.1"/>
    <property type="molecule type" value="Genomic_DNA"/>
</dbReference>
<name>A0A1V8SXQ8_9PEZI</name>
<proteinExistence type="predicted"/>
<dbReference type="AlphaFoldDB" id="A0A1V8SXQ8"/>
<gene>
    <name evidence="2" type="ORF">B0A48_10500</name>
</gene>
<protein>
    <submittedName>
        <fullName evidence="2">Uncharacterized protein</fullName>
    </submittedName>
</protein>
<comment type="caution">
    <text evidence="2">The sequence shown here is derived from an EMBL/GenBank/DDBJ whole genome shotgun (WGS) entry which is preliminary data.</text>
</comment>
<sequence length="862" mass="94352">MDPNQQPHIPQTPRAPAPRPRSPPPPGWVDPNFRRWRVENGLARIVEGPESSRPKGDGIFEYAGHVGPYQPTSETIRTRTVRRVPRQGSQQVVPQDAVQPQIVQQMQRTYSAPVVAPGQQNQHQQPLPSPPAVQQTQYVQHTPIPSQLAPVQQPLYQQQHQQQILAQQSVQTQASSLSTRTTSHGGVQTAHVPQAISVQQGVQQGHYATTQAQTQQRSHGSNGQQMQYAARQAQALPPPAHTTQQSQIRPLVQSHYSATSDVIGTSKSIHIAGTSTSGGINHVQRKAPATSAFAQGAGVCVGMNKKTNSLTHGQMHAVEQANAILQQMGLAPAIRMASAGFAMQGQGGINIFISPHLAERDWRHCHTVPFRRRPQFTGSTTIAGYNTANWGGGARQVAVRKGPKRLAEYDDEVSDHLAQAGKGVCPMNWRWYPVRQGYFCGGGNHLISHIEAESTMAGQRPQGPYVQLVNLEPEAPSRMVTPPPSPGDGNWILVGPGLRDAQRRREYHPLPKNCKGECRHCTRPSALIEQSQRTRNRHCSLYTVNAGTAENLRSPDDIPLDISKKHLLPENNMNPLQAPSTPSPFANGPQQDHVIHQQQAQDNATALPAAYIQQGQQSLHQNSGVVHSQTTTTSTTTTTTQSAYAITQAHRQPRSVGTVQQGVVQVQDAHAEFYPADVDDHKWQAKQTSFSSAASCVKQCHQGTADLKAASRSLILAKMGAAGFYSDTAKEGPQALAEYDDEISDHIAHASMGVCPMNWRWYPVKRGYLCGGTKHLISYEEAEATKRGERREKGPFVESVNIALGPAVAAMGFERTRSITPPPGPGDRNSMVHGALPKNAAGWYFDGWTYVKDKPEYWPWDE</sequence>
<reference evidence="3" key="1">
    <citation type="submission" date="2017-03" db="EMBL/GenBank/DDBJ databases">
        <title>Genomes of endolithic fungi from Antarctica.</title>
        <authorList>
            <person name="Coleine C."/>
            <person name="Masonjones S."/>
            <person name="Stajich J.E."/>
        </authorList>
    </citation>
    <scope>NUCLEOTIDE SEQUENCE [LARGE SCALE GENOMIC DNA]</scope>
    <source>
        <strain evidence="3">CCFEE 5527</strain>
    </source>
</reference>
<feature type="region of interest" description="Disordered" evidence="1">
    <location>
        <begin position="1"/>
        <end position="33"/>
    </location>
</feature>
<evidence type="ECO:0000313" key="3">
    <source>
        <dbReference type="Proteomes" id="UP000192596"/>
    </source>
</evidence>
<feature type="region of interest" description="Disordered" evidence="1">
    <location>
        <begin position="200"/>
        <end position="242"/>
    </location>
</feature>
<dbReference type="InParanoid" id="A0A1V8SXQ8"/>